<feature type="binding site" evidence="12">
    <location>
        <position position="283"/>
    </location>
    <ligand>
        <name>K(+)</name>
        <dbReference type="ChEBI" id="CHEBI:29103"/>
    </ligand>
</feature>
<proteinExistence type="inferred from homology"/>
<keyword evidence="5 12" id="KW-0479">Metal-binding</keyword>
<feature type="binding site" evidence="12">
    <location>
        <position position="280"/>
    </location>
    <ligand>
        <name>K(+)</name>
        <dbReference type="ChEBI" id="CHEBI:29103"/>
    </ligand>
</feature>
<comment type="pathway">
    <text evidence="12">Carbohydrate metabolism; D-ribose degradation; D-ribose 5-phosphate from beta-D-ribopyranose: step 2/2.</text>
</comment>
<feature type="active site" description="Proton acceptor" evidence="12">
    <location>
        <position position="250"/>
    </location>
</feature>
<evidence type="ECO:0000256" key="7">
    <source>
        <dbReference type="ARBA" id="ARBA00022777"/>
    </source>
</evidence>
<dbReference type="EMBL" id="JAMFMB010000011">
    <property type="protein sequence ID" value="MCL6283916.1"/>
    <property type="molecule type" value="Genomic_DNA"/>
</dbReference>
<dbReference type="InterPro" id="IPR011877">
    <property type="entry name" value="Ribokinase"/>
</dbReference>
<keyword evidence="10 12" id="KW-0630">Potassium</keyword>
<keyword evidence="12" id="KW-0963">Cytoplasm</keyword>
<dbReference type="SUPFAM" id="SSF53613">
    <property type="entry name" value="Ribokinase-like"/>
    <property type="match status" value="1"/>
</dbReference>
<comment type="activity regulation">
    <text evidence="12">Activated by a monovalent cation that binds near, but not in, the active site. The most likely occupant of the site in vivo is potassium. Ion binding induces a conformational change that may alter substrate affinity.</text>
</comment>
<keyword evidence="9 12" id="KW-0460">Magnesium</keyword>
<accession>A0ABT0Q212</accession>
<comment type="subunit">
    <text evidence="12">Homodimer.</text>
</comment>
<evidence type="ECO:0000256" key="12">
    <source>
        <dbReference type="HAMAP-Rule" id="MF_01987"/>
    </source>
</evidence>
<dbReference type="PANTHER" id="PTHR10584:SF166">
    <property type="entry name" value="RIBOKINASE"/>
    <property type="match status" value="1"/>
</dbReference>
<feature type="binding site" evidence="12">
    <location>
        <begin position="11"/>
        <end position="13"/>
    </location>
    <ligand>
        <name>substrate</name>
    </ligand>
</feature>
<organism evidence="14 15">
    <name type="scientific">Ruegeria spongiae</name>
    <dbReference type="NCBI Taxonomy" id="2942209"/>
    <lineage>
        <taxon>Bacteria</taxon>
        <taxon>Pseudomonadati</taxon>
        <taxon>Pseudomonadota</taxon>
        <taxon>Alphaproteobacteria</taxon>
        <taxon>Rhodobacterales</taxon>
        <taxon>Roseobacteraceae</taxon>
        <taxon>Ruegeria</taxon>
    </lineage>
</organism>
<evidence type="ECO:0000256" key="1">
    <source>
        <dbReference type="ARBA" id="ARBA00005380"/>
    </source>
</evidence>
<keyword evidence="7 12" id="KW-0418">Kinase</keyword>
<protein>
    <recommendedName>
        <fullName evidence="3 12">Ribokinase</fullName>
        <shortName evidence="12">RK</shortName>
        <ecNumber evidence="2 12">2.7.1.15</ecNumber>
    </recommendedName>
</protein>
<evidence type="ECO:0000256" key="8">
    <source>
        <dbReference type="ARBA" id="ARBA00022840"/>
    </source>
</evidence>
<dbReference type="InterPro" id="IPR011611">
    <property type="entry name" value="PfkB_dom"/>
</dbReference>
<evidence type="ECO:0000313" key="14">
    <source>
        <dbReference type="EMBL" id="MCL6283916.1"/>
    </source>
</evidence>
<keyword evidence="15" id="KW-1185">Reference proteome</keyword>
<dbReference type="Pfam" id="PF00294">
    <property type="entry name" value="PfkB"/>
    <property type="match status" value="1"/>
</dbReference>
<feature type="binding site" evidence="12">
    <location>
        <begin position="220"/>
        <end position="225"/>
    </location>
    <ligand>
        <name>ATP</name>
        <dbReference type="ChEBI" id="CHEBI:30616"/>
    </ligand>
</feature>
<evidence type="ECO:0000259" key="13">
    <source>
        <dbReference type="Pfam" id="PF00294"/>
    </source>
</evidence>
<keyword evidence="8 12" id="KW-0067">ATP-binding</keyword>
<dbReference type="InterPro" id="IPR029056">
    <property type="entry name" value="Ribokinase-like"/>
</dbReference>
<keyword evidence="6 12" id="KW-0547">Nucleotide-binding</keyword>
<keyword evidence="11 12" id="KW-0119">Carbohydrate metabolism</keyword>
<evidence type="ECO:0000256" key="3">
    <source>
        <dbReference type="ARBA" id="ARBA00016943"/>
    </source>
</evidence>
<dbReference type="Gene3D" id="3.40.1190.20">
    <property type="match status" value="1"/>
</dbReference>
<comment type="function">
    <text evidence="12">Catalyzes the phosphorylation of ribose at O-5 in a reaction requiring ATP and magnesium. The resulting D-ribose-5-phosphate can then be used either for sythesis of nucleotides, histidine, and tryptophan, or as a component of the pentose phosphate pathway.</text>
</comment>
<comment type="caution">
    <text evidence="12">Lacks conserved residue(s) required for the propagation of feature annotation.</text>
</comment>
<evidence type="ECO:0000256" key="10">
    <source>
        <dbReference type="ARBA" id="ARBA00022958"/>
    </source>
</evidence>
<feature type="binding site" evidence="12">
    <location>
        <begin position="249"/>
        <end position="250"/>
    </location>
    <ligand>
        <name>ATP</name>
        <dbReference type="ChEBI" id="CHEBI:30616"/>
    </ligand>
</feature>
<comment type="similarity">
    <text evidence="12">Belongs to the carbohydrate kinase PfkB family. Ribokinase subfamily.</text>
</comment>
<sequence length="304" mass="30904">MGKVVILGVFVADTAYRADRMPKMGETIMGNSFALGPGGKGSNQAVACARMGAATHFITKLGQDDFAKLALETWAGAGVTPHVDQIADSYTGAAHIFIEEKTGDNAIIIAPGAAALIDVEMVNAHADLIASADVFVTQLEQPMDAAVRALEIARTAGVTTILNPAPAAALPEGMLGLCDYVTPNETECEALTGLAVETEADAAKACDALRSLGVKTPIITLGEQGAYLDGHGLIPSVNAGPVVETTGAGDAFNGGFAAALSDGNTPEEAARYGCATAGLSVTKAGTAPSMPSRDTVENMLRSLG</sequence>
<comment type="subcellular location">
    <subcellularLocation>
        <location evidence="12">Cytoplasm</location>
    </subcellularLocation>
</comment>
<evidence type="ECO:0000256" key="5">
    <source>
        <dbReference type="ARBA" id="ARBA00022723"/>
    </source>
</evidence>
<reference evidence="14" key="1">
    <citation type="submission" date="2022-05" db="EMBL/GenBank/DDBJ databases">
        <authorList>
            <person name="Park J.-S."/>
        </authorList>
    </citation>
    <scope>NUCLEOTIDE SEQUENCE</scope>
    <source>
        <strain evidence="14">2012CJ41-6</strain>
    </source>
</reference>
<comment type="catalytic activity">
    <reaction evidence="12">
        <text>D-ribose + ATP = D-ribose 5-phosphate + ADP + H(+)</text>
        <dbReference type="Rhea" id="RHEA:13697"/>
        <dbReference type="ChEBI" id="CHEBI:15378"/>
        <dbReference type="ChEBI" id="CHEBI:30616"/>
        <dbReference type="ChEBI" id="CHEBI:47013"/>
        <dbReference type="ChEBI" id="CHEBI:78346"/>
        <dbReference type="ChEBI" id="CHEBI:456216"/>
        <dbReference type="EC" id="2.7.1.15"/>
    </reaction>
</comment>
<evidence type="ECO:0000256" key="6">
    <source>
        <dbReference type="ARBA" id="ARBA00022741"/>
    </source>
</evidence>
<dbReference type="InterPro" id="IPR002139">
    <property type="entry name" value="Ribo/fructo_kinase"/>
</dbReference>
<evidence type="ECO:0000256" key="11">
    <source>
        <dbReference type="ARBA" id="ARBA00023277"/>
    </source>
</evidence>
<feature type="binding site" evidence="12">
    <location>
        <position position="140"/>
    </location>
    <ligand>
        <name>substrate</name>
    </ligand>
</feature>
<dbReference type="InterPro" id="IPR002173">
    <property type="entry name" value="Carboh/pur_kinase_PfkB_CS"/>
</dbReference>
<feature type="binding site" evidence="12">
    <location>
        <position position="289"/>
    </location>
    <ligand>
        <name>K(+)</name>
        <dbReference type="ChEBI" id="CHEBI:29103"/>
    </ligand>
</feature>
<dbReference type="RefSeq" id="WP_249709838.1">
    <property type="nucleotide sequence ID" value="NZ_JAMFMB010000011.1"/>
</dbReference>
<feature type="binding site" evidence="12">
    <location>
        <position position="250"/>
    </location>
    <ligand>
        <name>substrate</name>
    </ligand>
</feature>
<evidence type="ECO:0000256" key="4">
    <source>
        <dbReference type="ARBA" id="ARBA00022679"/>
    </source>
</evidence>
<evidence type="ECO:0000256" key="2">
    <source>
        <dbReference type="ARBA" id="ARBA00012035"/>
    </source>
</evidence>
<dbReference type="PANTHER" id="PTHR10584">
    <property type="entry name" value="SUGAR KINASE"/>
    <property type="match status" value="1"/>
</dbReference>
<dbReference type="PROSITE" id="PS00583">
    <property type="entry name" value="PFKB_KINASES_1"/>
    <property type="match status" value="1"/>
</dbReference>
<dbReference type="Proteomes" id="UP001203880">
    <property type="component" value="Unassembled WGS sequence"/>
</dbReference>
<dbReference type="EC" id="2.7.1.15" evidence="2 12"/>
<feature type="binding site" evidence="12">
    <location>
        <position position="184"/>
    </location>
    <ligand>
        <name>ATP</name>
        <dbReference type="ChEBI" id="CHEBI:30616"/>
    </ligand>
</feature>
<dbReference type="CDD" id="cd01174">
    <property type="entry name" value="ribokinase"/>
    <property type="match status" value="1"/>
</dbReference>
<feature type="domain" description="Carbohydrate kinase PfkB" evidence="13">
    <location>
        <begin position="3"/>
        <end position="292"/>
    </location>
</feature>
<name>A0ABT0Q212_9RHOB</name>
<feature type="binding site" evidence="12">
    <location>
        <position position="246"/>
    </location>
    <ligand>
        <name>K(+)</name>
        <dbReference type="ChEBI" id="CHEBI:29103"/>
    </ligand>
</feature>
<dbReference type="PRINTS" id="PR00990">
    <property type="entry name" value="RIBOKINASE"/>
</dbReference>
<gene>
    <name evidence="12" type="primary">rbsK</name>
    <name evidence="14" type="ORF">M3P21_10275</name>
</gene>
<dbReference type="HAMAP" id="MF_01987">
    <property type="entry name" value="Ribokinase"/>
    <property type="match status" value="1"/>
</dbReference>
<comment type="cofactor">
    <cofactor evidence="12">
        <name>Mg(2+)</name>
        <dbReference type="ChEBI" id="CHEBI:18420"/>
    </cofactor>
    <text evidence="12">Requires a divalent cation, most likely magnesium in vivo, as an electrophilic catalyst to aid phosphoryl group transfer. It is the chelate of the metal and the nucleotide that is the actual substrate.</text>
</comment>
<comment type="similarity">
    <text evidence="1">Belongs to the carbohydrate kinase pfkB family.</text>
</comment>
<evidence type="ECO:0000313" key="15">
    <source>
        <dbReference type="Proteomes" id="UP001203880"/>
    </source>
</evidence>
<comment type="caution">
    <text evidence="14">The sequence shown here is derived from an EMBL/GenBank/DDBJ whole genome shotgun (WGS) entry which is preliminary data.</text>
</comment>
<keyword evidence="4 12" id="KW-0808">Transferase</keyword>
<feature type="binding site" evidence="12">
    <location>
        <position position="285"/>
    </location>
    <ligand>
        <name>K(+)</name>
        <dbReference type="ChEBI" id="CHEBI:29103"/>
    </ligand>
</feature>
<evidence type="ECO:0000256" key="9">
    <source>
        <dbReference type="ARBA" id="ARBA00022842"/>
    </source>
</evidence>
<feature type="binding site" evidence="12">
    <location>
        <begin position="39"/>
        <end position="43"/>
    </location>
    <ligand>
        <name>substrate</name>
    </ligand>
</feature>